<sequence>MLRQVYTNNKEVKKAPLTIGVYLEICFPGYEKMAEIPYCSFLKTMPFLLPAAWILRILRNMLLNSRDTFRFVCGIVQGKKDFKQQYELLLRLGL</sequence>
<accession>A0ABY4RWK7</accession>
<dbReference type="Proteomes" id="UP001057134">
    <property type="component" value="Chromosome"/>
</dbReference>
<keyword evidence="2" id="KW-1185">Reference proteome</keyword>
<reference evidence="1" key="1">
    <citation type="submission" date="2018-02" db="EMBL/GenBank/DDBJ databases">
        <authorList>
            <person name="Kim S.-K."/>
            <person name="Jung H.-I."/>
            <person name="Lee S.-W."/>
        </authorList>
    </citation>
    <scope>NUCLEOTIDE SEQUENCE</scope>
    <source>
        <strain evidence="1">SK3146</strain>
    </source>
</reference>
<evidence type="ECO:0000313" key="2">
    <source>
        <dbReference type="Proteomes" id="UP001057134"/>
    </source>
</evidence>
<protein>
    <submittedName>
        <fullName evidence="1">Uncharacterized protein</fullName>
    </submittedName>
</protein>
<proteinExistence type="predicted"/>
<evidence type="ECO:0000313" key="1">
    <source>
        <dbReference type="EMBL" id="UQZ85822.1"/>
    </source>
</evidence>
<organism evidence="1 2">
    <name type="scientific">Paenibacillus konkukensis</name>
    <dbReference type="NCBI Taxonomy" id="2020716"/>
    <lineage>
        <taxon>Bacteria</taxon>
        <taxon>Bacillati</taxon>
        <taxon>Bacillota</taxon>
        <taxon>Bacilli</taxon>
        <taxon>Bacillales</taxon>
        <taxon>Paenibacillaceae</taxon>
        <taxon>Paenibacillus</taxon>
    </lineage>
</organism>
<dbReference type="EMBL" id="CP027059">
    <property type="protein sequence ID" value="UQZ85822.1"/>
    <property type="molecule type" value="Genomic_DNA"/>
</dbReference>
<gene>
    <name evidence="1" type="ORF">SK3146_05111</name>
</gene>
<reference evidence="1" key="2">
    <citation type="journal article" date="2021" name="J Anim Sci Technol">
        <title>Complete genome sequence of Paenibacillus konkukensis sp. nov. SK3146 as a potential probiotic strain.</title>
        <authorList>
            <person name="Jung H.I."/>
            <person name="Park S."/>
            <person name="Niu K.M."/>
            <person name="Lee S.W."/>
            <person name="Kothari D."/>
            <person name="Yi K.J."/>
            <person name="Kim S.K."/>
        </authorList>
    </citation>
    <scope>NUCLEOTIDE SEQUENCE</scope>
    <source>
        <strain evidence="1">SK3146</strain>
    </source>
</reference>
<name>A0ABY4RWK7_9BACL</name>